<accession>A0A5C6U0D3</accession>
<organism evidence="1 2">
    <name type="scientific">Piscinibacter aquaticus</name>
    <dbReference type="NCBI Taxonomy" id="392597"/>
    <lineage>
        <taxon>Bacteria</taxon>
        <taxon>Pseudomonadati</taxon>
        <taxon>Pseudomonadota</taxon>
        <taxon>Betaproteobacteria</taxon>
        <taxon>Burkholderiales</taxon>
        <taxon>Sphaerotilaceae</taxon>
        <taxon>Piscinibacter</taxon>
    </lineage>
</organism>
<evidence type="ECO:0000313" key="1">
    <source>
        <dbReference type="EMBL" id="TXC65276.1"/>
    </source>
</evidence>
<dbReference type="AlphaFoldDB" id="A0A5C6U0D3"/>
<evidence type="ECO:0000313" key="2">
    <source>
        <dbReference type="Proteomes" id="UP000321832"/>
    </source>
</evidence>
<dbReference type="EMBL" id="VOPW01000001">
    <property type="protein sequence ID" value="TXC65276.1"/>
    <property type="molecule type" value="Genomic_DNA"/>
</dbReference>
<gene>
    <name evidence="1" type="ORF">FSC37_01600</name>
</gene>
<name>A0A5C6U0D3_9BURK</name>
<reference evidence="1 2" key="1">
    <citation type="submission" date="2019-08" db="EMBL/GenBank/DDBJ databases">
        <authorList>
            <person name="Khan S.A."/>
            <person name="Jeon C.O."/>
            <person name="Jeong S.E."/>
        </authorList>
    </citation>
    <scope>NUCLEOTIDE SEQUENCE [LARGE SCALE GENOMIC DNA]</scope>
    <source>
        <strain evidence="2">IMCC1728</strain>
    </source>
</reference>
<dbReference type="Proteomes" id="UP000321832">
    <property type="component" value="Unassembled WGS sequence"/>
</dbReference>
<keyword evidence="2" id="KW-1185">Reference proteome</keyword>
<comment type="caution">
    <text evidence="1">The sequence shown here is derived from an EMBL/GenBank/DDBJ whole genome shotgun (WGS) entry which is preliminary data.</text>
</comment>
<proteinExistence type="predicted"/>
<sequence>MLLALGDPDDAAPDGSWLAWEDFRGTGHLLVLTGGPYVMGGFETKDVLHYRKHYVFFDREGRFRASVVDAGSCKPPSPCLEASLPLTLAKVRTDLLLQPVLLADESVLERLAGAVRRDGGRWIPGVVAVTSKVVVFLDSHDDWPPLRPVMRLPHAEWGVVERAGDDGADGVAAITRRDGSRQLFAFKPYPIEPPLDAPPFDRDRAGHLLEAIRVLRP</sequence>
<protein>
    <submittedName>
        <fullName evidence="1">Uncharacterized protein</fullName>
    </submittedName>
</protein>